<evidence type="ECO:0000313" key="3">
    <source>
        <dbReference type="EMBL" id="KIK60076.1"/>
    </source>
</evidence>
<name>A0A0D0BWT3_9AGAR</name>
<keyword evidence="2" id="KW-0456">Lyase</keyword>
<dbReference type="Pfam" id="PF02666">
    <property type="entry name" value="PS_Dcarbxylase"/>
    <property type="match status" value="1"/>
</dbReference>
<dbReference type="HOGENOM" id="CLU_043148_1_1_1"/>
<gene>
    <name evidence="3" type="ORF">GYMLUDRAFT_618946</name>
</gene>
<dbReference type="AlphaFoldDB" id="A0A0D0BWT3"/>
<evidence type="ECO:0000256" key="1">
    <source>
        <dbReference type="ARBA" id="ARBA00022793"/>
    </source>
</evidence>
<keyword evidence="1" id="KW-0210">Decarboxylase</keyword>
<organism evidence="3 4">
    <name type="scientific">Collybiopsis luxurians FD-317 M1</name>
    <dbReference type="NCBI Taxonomy" id="944289"/>
    <lineage>
        <taxon>Eukaryota</taxon>
        <taxon>Fungi</taxon>
        <taxon>Dikarya</taxon>
        <taxon>Basidiomycota</taxon>
        <taxon>Agaricomycotina</taxon>
        <taxon>Agaricomycetes</taxon>
        <taxon>Agaricomycetidae</taxon>
        <taxon>Agaricales</taxon>
        <taxon>Marasmiineae</taxon>
        <taxon>Omphalotaceae</taxon>
        <taxon>Collybiopsis</taxon>
        <taxon>Collybiopsis luxurians</taxon>
    </lineage>
</organism>
<dbReference type="GO" id="GO:0004609">
    <property type="term" value="F:phosphatidylserine decarboxylase activity"/>
    <property type="evidence" value="ECO:0007669"/>
    <property type="project" value="InterPro"/>
</dbReference>
<dbReference type="EMBL" id="KN834777">
    <property type="protein sequence ID" value="KIK60076.1"/>
    <property type="molecule type" value="Genomic_DNA"/>
</dbReference>
<sequence>MTSVGTLKAQFDRYPDFQKAMETAFDKVKSYKLKEFEIFKINTFSDWLAFIEGMLTWRPSENEGGSYVYMSLCLFYIIIDEMDPNSPWAQSPIVPQTSPPDYTWLTSWIIGYAKEIGTWMDSPESLDKELLKTFYNAPRYHMQDYEPWPGTFTTFNEFFRRPIKREVRPIASPDDQLVIANPADCTFSGSWLVDQNGMVTFKSVPWPIRQLLDESLKDSDKNEFAGGCFAHSYLNTTDYHRQHAPCDGEVIEAKVIEGIAYLQVKVVADADGKPTLEMRRKPYPTESNDVVMPDEPGYQFLQTRGLVLIKNPVLGLVACMPIGMAQVNSVALSVKKGDYLTKGQEISFFKFGGSDIVLVFQEQAKVQFIAHQNQWNPFGKEIAVSGATLPSN</sequence>
<evidence type="ECO:0008006" key="5">
    <source>
        <dbReference type="Google" id="ProtNLM"/>
    </source>
</evidence>
<dbReference type="Proteomes" id="UP000053593">
    <property type="component" value="Unassembled WGS sequence"/>
</dbReference>
<dbReference type="GO" id="GO:0008654">
    <property type="term" value="P:phospholipid biosynthetic process"/>
    <property type="evidence" value="ECO:0007669"/>
    <property type="project" value="InterPro"/>
</dbReference>
<reference evidence="3 4" key="1">
    <citation type="submission" date="2014-04" db="EMBL/GenBank/DDBJ databases">
        <title>Evolutionary Origins and Diversification of the Mycorrhizal Mutualists.</title>
        <authorList>
            <consortium name="DOE Joint Genome Institute"/>
            <consortium name="Mycorrhizal Genomics Consortium"/>
            <person name="Kohler A."/>
            <person name="Kuo A."/>
            <person name="Nagy L.G."/>
            <person name="Floudas D."/>
            <person name="Copeland A."/>
            <person name="Barry K.W."/>
            <person name="Cichocki N."/>
            <person name="Veneault-Fourrey C."/>
            <person name="LaButti K."/>
            <person name="Lindquist E.A."/>
            <person name="Lipzen A."/>
            <person name="Lundell T."/>
            <person name="Morin E."/>
            <person name="Murat C."/>
            <person name="Riley R."/>
            <person name="Ohm R."/>
            <person name="Sun H."/>
            <person name="Tunlid A."/>
            <person name="Henrissat B."/>
            <person name="Grigoriev I.V."/>
            <person name="Hibbett D.S."/>
            <person name="Martin F."/>
        </authorList>
    </citation>
    <scope>NUCLEOTIDE SEQUENCE [LARGE SCALE GENOMIC DNA]</scope>
    <source>
        <strain evidence="3 4">FD-317 M1</strain>
    </source>
</reference>
<accession>A0A0D0BWT3</accession>
<dbReference type="PANTHER" id="PTHR10067:SF13">
    <property type="entry name" value="PHOSPHATIDYLSERINE DECARBOXYLASE"/>
    <property type="match status" value="1"/>
</dbReference>
<evidence type="ECO:0000313" key="4">
    <source>
        <dbReference type="Proteomes" id="UP000053593"/>
    </source>
</evidence>
<dbReference type="InterPro" id="IPR003817">
    <property type="entry name" value="PS_Dcarbxylase"/>
</dbReference>
<evidence type="ECO:0000256" key="2">
    <source>
        <dbReference type="ARBA" id="ARBA00023239"/>
    </source>
</evidence>
<dbReference type="OrthoDB" id="5973539at2759"/>
<dbReference type="PANTHER" id="PTHR10067">
    <property type="entry name" value="PHOSPHATIDYLSERINE DECARBOXYLASE"/>
    <property type="match status" value="1"/>
</dbReference>
<keyword evidence="4" id="KW-1185">Reference proteome</keyword>
<protein>
    <recommendedName>
        <fullName evidence="5">Phosphatidylserine decarboxylase</fullName>
    </recommendedName>
</protein>
<proteinExistence type="predicted"/>